<dbReference type="PANTHER" id="PTHR13370">
    <property type="entry name" value="RNA METHYLASE-RELATED"/>
    <property type="match status" value="1"/>
</dbReference>
<dbReference type="EMBL" id="CP045897">
    <property type="protein sequence ID" value="QQP51043.1"/>
    <property type="molecule type" value="Genomic_DNA"/>
</dbReference>
<keyword evidence="2 4" id="KW-0808">Transferase</keyword>
<feature type="domain" description="tRNA (guanine(10)-N(2))-methyltransferase TRMT11 N-terminal" evidence="3">
    <location>
        <begin position="1"/>
        <end position="161"/>
    </location>
</feature>
<dbReference type="InterPro" id="IPR002052">
    <property type="entry name" value="DNA_methylase_N6_adenine_CS"/>
</dbReference>
<dbReference type="Pfam" id="PF25904">
    <property type="entry name" value="Tmrp11_N"/>
    <property type="match status" value="1"/>
</dbReference>
<dbReference type="GO" id="GO:0008168">
    <property type="term" value="F:methyltransferase activity"/>
    <property type="evidence" value="ECO:0007669"/>
    <property type="project" value="UniProtKB-KW"/>
</dbReference>
<dbReference type="Proteomes" id="UP000595437">
    <property type="component" value="Chromosome 8"/>
</dbReference>
<dbReference type="Gene3D" id="3.40.50.150">
    <property type="entry name" value="Vaccinia Virus protein VP39"/>
    <property type="match status" value="1"/>
</dbReference>
<sequence length="380" mass="44513">MKYLFWCANEHLEFRIPEFEALSRLFDIELTWIHKSDRDPWIILDLPTEAPAKQILSRSISVKYCIELWGEGQSYDELFERVESFIKKEQTALEKYISEDRSFKMYTEAFMKNSRMRIGKVRMKDPDDVYSHFEFWGFDHNNLPKSALRLFFGRCIGSGMRHLVAKYSIKSRLFIGNTTMDPTFQGHARIPGARPFCGHGISYTWCLGVWRVFLWGDIDYLMMHARTQAEEGREHEGNFEQYGLERLYGDILVADNSRPPWREEVPWFGAILADPPYGIREPTEKVGTHRENVAISTEHLPQHYPSKIEYGLSDIIEDLMNLSANCLEIGGRLAFWYPVNREEYKESILPQNPRLKLCANCEQVLSSHTSRRLLVYEKLS</sequence>
<evidence type="ECO:0000259" key="3">
    <source>
        <dbReference type="Pfam" id="PF25904"/>
    </source>
</evidence>
<feature type="non-terminal residue" evidence="4">
    <location>
        <position position="380"/>
    </location>
</feature>
<dbReference type="PIRSF" id="PIRSF017259">
    <property type="entry name" value="tRNA_mtfrase_TRM11"/>
    <property type="match status" value="1"/>
</dbReference>
<dbReference type="GO" id="GO:0032259">
    <property type="term" value="P:methylation"/>
    <property type="evidence" value="ECO:0007669"/>
    <property type="project" value="UniProtKB-KW"/>
</dbReference>
<dbReference type="GO" id="GO:0003676">
    <property type="term" value="F:nucleic acid binding"/>
    <property type="evidence" value="ECO:0007669"/>
    <property type="project" value="InterPro"/>
</dbReference>
<accession>A0A7T8HJ57</accession>
<name>A0A7T8HJ57_CALRO</name>
<gene>
    <name evidence="4" type="ORF">FKW44_012254</name>
</gene>
<dbReference type="AlphaFoldDB" id="A0A7T8HJ57"/>
<dbReference type="PROSITE" id="PS00092">
    <property type="entry name" value="N6_MTASE"/>
    <property type="match status" value="1"/>
</dbReference>
<dbReference type="SUPFAM" id="SSF53335">
    <property type="entry name" value="S-adenosyl-L-methionine-dependent methyltransferases"/>
    <property type="match status" value="1"/>
</dbReference>
<dbReference type="GO" id="GO:0005737">
    <property type="term" value="C:cytoplasm"/>
    <property type="evidence" value="ECO:0007669"/>
    <property type="project" value="TreeGrafter"/>
</dbReference>
<dbReference type="InterPro" id="IPR029063">
    <property type="entry name" value="SAM-dependent_MTases_sf"/>
</dbReference>
<reference evidence="5" key="1">
    <citation type="submission" date="2021-01" db="EMBL/GenBank/DDBJ databases">
        <title>Caligus Genome Assembly.</title>
        <authorList>
            <person name="Gallardo-Escarate C."/>
        </authorList>
    </citation>
    <scope>NUCLEOTIDE SEQUENCE [LARGE SCALE GENOMIC DNA]</scope>
</reference>
<evidence type="ECO:0000256" key="1">
    <source>
        <dbReference type="ARBA" id="ARBA00022603"/>
    </source>
</evidence>
<protein>
    <submittedName>
        <fullName evidence="4">tRNA guanosine2'Omethyltransferase TRM11 -like protein</fullName>
    </submittedName>
</protein>
<dbReference type="InterPro" id="IPR059073">
    <property type="entry name" value="TRMT11_N"/>
</dbReference>
<evidence type="ECO:0000313" key="4">
    <source>
        <dbReference type="EMBL" id="QQP51043.1"/>
    </source>
</evidence>
<evidence type="ECO:0000256" key="2">
    <source>
        <dbReference type="ARBA" id="ARBA00022679"/>
    </source>
</evidence>
<proteinExistence type="predicted"/>
<dbReference type="OrthoDB" id="296065at2759"/>
<dbReference type="PANTHER" id="PTHR13370:SF3">
    <property type="entry name" value="TRNA (GUANINE(10)-N2)-METHYLTRANSFERASE HOMOLOG"/>
    <property type="match status" value="1"/>
</dbReference>
<organism evidence="4 5">
    <name type="scientific">Caligus rogercresseyi</name>
    <name type="common">Sea louse</name>
    <dbReference type="NCBI Taxonomy" id="217165"/>
    <lineage>
        <taxon>Eukaryota</taxon>
        <taxon>Metazoa</taxon>
        <taxon>Ecdysozoa</taxon>
        <taxon>Arthropoda</taxon>
        <taxon>Crustacea</taxon>
        <taxon>Multicrustacea</taxon>
        <taxon>Hexanauplia</taxon>
        <taxon>Copepoda</taxon>
        <taxon>Siphonostomatoida</taxon>
        <taxon>Caligidae</taxon>
        <taxon>Caligus</taxon>
    </lineage>
</organism>
<keyword evidence="5" id="KW-1185">Reference proteome</keyword>
<keyword evidence="1 4" id="KW-0489">Methyltransferase</keyword>
<evidence type="ECO:0000313" key="5">
    <source>
        <dbReference type="Proteomes" id="UP000595437"/>
    </source>
</evidence>